<feature type="region of interest" description="Disordered" evidence="1">
    <location>
        <begin position="1"/>
        <end position="99"/>
    </location>
</feature>
<evidence type="ECO:0000256" key="1">
    <source>
        <dbReference type="SAM" id="MobiDB-lite"/>
    </source>
</evidence>
<dbReference type="RefSeq" id="XP_052949511.1">
    <property type="nucleotide sequence ID" value="XM_053090924.1"/>
</dbReference>
<organism evidence="2 3">
    <name type="scientific">Dioszegia hungarica</name>
    <dbReference type="NCBI Taxonomy" id="4972"/>
    <lineage>
        <taxon>Eukaryota</taxon>
        <taxon>Fungi</taxon>
        <taxon>Dikarya</taxon>
        <taxon>Basidiomycota</taxon>
        <taxon>Agaricomycotina</taxon>
        <taxon>Tremellomycetes</taxon>
        <taxon>Tremellales</taxon>
        <taxon>Bulleribasidiaceae</taxon>
        <taxon>Dioszegia</taxon>
    </lineage>
</organism>
<feature type="region of interest" description="Disordered" evidence="1">
    <location>
        <begin position="195"/>
        <end position="237"/>
    </location>
</feature>
<protein>
    <recommendedName>
        <fullName evidence="4">Peroxin domain-containing protein</fullName>
    </recommendedName>
</protein>
<evidence type="ECO:0000313" key="3">
    <source>
        <dbReference type="Proteomes" id="UP001164286"/>
    </source>
</evidence>
<evidence type="ECO:0008006" key="4">
    <source>
        <dbReference type="Google" id="ProtNLM"/>
    </source>
</evidence>
<dbReference type="EMBL" id="JAKWFO010000001">
    <property type="protein sequence ID" value="KAI9639734.1"/>
    <property type="molecule type" value="Genomic_DNA"/>
</dbReference>
<gene>
    <name evidence="2" type="ORF">MKK02DRAFT_40059</name>
</gene>
<dbReference type="AlphaFoldDB" id="A0AA38LZ53"/>
<comment type="caution">
    <text evidence="2">The sequence shown here is derived from an EMBL/GenBank/DDBJ whole genome shotgun (WGS) entry which is preliminary data.</text>
</comment>
<name>A0AA38LZ53_9TREE</name>
<feature type="compositionally biased region" description="Basic residues" evidence="1">
    <location>
        <begin position="63"/>
        <end position="80"/>
    </location>
</feature>
<feature type="region of interest" description="Disordered" evidence="1">
    <location>
        <begin position="327"/>
        <end position="351"/>
    </location>
</feature>
<keyword evidence="3" id="KW-1185">Reference proteome</keyword>
<feature type="compositionally biased region" description="Basic and acidic residues" evidence="1">
    <location>
        <begin position="340"/>
        <end position="351"/>
    </location>
</feature>
<sequence>MIQVETPTSGGSTPPARNKERSTDSASAGPSSPPRSPRSSIRSQLPESLPTDASDSATIQKHLDKHRRSSLLGKKKSSSRLKKEASEAAAWHEQMNDVDEEVEQEVVERSVAFDMEELRRTMPEAVKMLRDGEEWEGMDLDDGLEGGFAWDVMFENQRGIHFLGKAYFTSNSLLPSDPSQYTLPGKPIPTASSMTISTSGPSEGPNHALRPAQPAVKTSRLPRRLHPSKPGTYDPNYGEHHINLSAEHRNIKTAYSLTTYQCPGPQWEWVTPWMINMKVGTDEDGWRYNAWFKQKGWRNHAGPAGWWGWVRRREWVRLRTVRPMGHGEEREVDETGQGEGKADGKGTSKREARLDMEKVLMQAKKDDGPGAVLHAMSSILLDREKLAWWTAGLNKADGREEVRHRIQELLDDEDIVSCQYPSLT</sequence>
<proteinExistence type="predicted"/>
<feature type="compositionally biased region" description="Polar residues" evidence="1">
    <location>
        <begin position="1"/>
        <end position="12"/>
    </location>
</feature>
<dbReference type="Proteomes" id="UP001164286">
    <property type="component" value="Unassembled WGS sequence"/>
</dbReference>
<reference evidence="2" key="1">
    <citation type="journal article" date="2022" name="G3 (Bethesda)">
        <title>High quality genome of the basidiomycete yeast Dioszegia hungarica PDD-24b-2 isolated from cloud water.</title>
        <authorList>
            <person name="Jarrige D."/>
            <person name="Haridas S."/>
            <person name="Bleykasten-Grosshans C."/>
            <person name="Joly M."/>
            <person name="Nadalig T."/>
            <person name="Sancelme M."/>
            <person name="Vuilleumier S."/>
            <person name="Grigoriev I.V."/>
            <person name="Amato P."/>
            <person name="Bringel F."/>
        </authorList>
    </citation>
    <scope>NUCLEOTIDE SEQUENCE</scope>
    <source>
        <strain evidence="2">PDD-24b-2</strain>
    </source>
</reference>
<dbReference type="GeneID" id="77730129"/>
<accession>A0AA38LZ53</accession>
<evidence type="ECO:0000313" key="2">
    <source>
        <dbReference type="EMBL" id="KAI9639734.1"/>
    </source>
</evidence>